<feature type="compositionally biased region" description="Pro residues" evidence="1">
    <location>
        <begin position="229"/>
        <end position="240"/>
    </location>
</feature>
<sequence length="240" mass="27686">MVPDNIFLDVTDPGVVGLLLMTTICNMYDHVSNRDGYTKDINKDENFNNHALVRLKDLVECRDEESHEGYKQLQFLEFNLKDKVVPIEESNIRHGSNEKPRPYVIPLFVAMHQQHHLEYHMLSCDKSHDHRQTQTKRHLSSVSTKYTKFPARIPTREYHDMNLLAHIITCSPPSMNLPAHGTTSPDPSLTSQHDNRRKKEFPVVPYRLALPKCRQEKILRKPPGETPLSPSPKLLPDPLT</sequence>
<gene>
    <name evidence="2" type="ORF">DEO72_LG6g1559</name>
</gene>
<evidence type="ECO:0000256" key="1">
    <source>
        <dbReference type="SAM" id="MobiDB-lite"/>
    </source>
</evidence>
<feature type="compositionally biased region" description="Basic and acidic residues" evidence="1">
    <location>
        <begin position="213"/>
        <end position="223"/>
    </location>
</feature>
<protein>
    <submittedName>
        <fullName evidence="2">Uncharacterized protein</fullName>
    </submittedName>
</protein>
<accession>A0A4D6M642</accession>
<evidence type="ECO:0000313" key="2">
    <source>
        <dbReference type="EMBL" id="QCD96849.1"/>
    </source>
</evidence>
<dbReference type="Proteomes" id="UP000501690">
    <property type="component" value="Linkage Group LG6"/>
</dbReference>
<name>A0A4D6M642_VIGUN</name>
<dbReference type="EMBL" id="CP039350">
    <property type="protein sequence ID" value="QCD96849.1"/>
    <property type="molecule type" value="Genomic_DNA"/>
</dbReference>
<proteinExistence type="predicted"/>
<feature type="compositionally biased region" description="Polar residues" evidence="1">
    <location>
        <begin position="181"/>
        <end position="192"/>
    </location>
</feature>
<dbReference type="AlphaFoldDB" id="A0A4D6M642"/>
<feature type="region of interest" description="Disordered" evidence="1">
    <location>
        <begin position="175"/>
        <end position="240"/>
    </location>
</feature>
<evidence type="ECO:0000313" key="3">
    <source>
        <dbReference type="Proteomes" id="UP000501690"/>
    </source>
</evidence>
<organism evidence="2 3">
    <name type="scientific">Vigna unguiculata</name>
    <name type="common">Cowpea</name>
    <dbReference type="NCBI Taxonomy" id="3917"/>
    <lineage>
        <taxon>Eukaryota</taxon>
        <taxon>Viridiplantae</taxon>
        <taxon>Streptophyta</taxon>
        <taxon>Embryophyta</taxon>
        <taxon>Tracheophyta</taxon>
        <taxon>Spermatophyta</taxon>
        <taxon>Magnoliopsida</taxon>
        <taxon>eudicotyledons</taxon>
        <taxon>Gunneridae</taxon>
        <taxon>Pentapetalae</taxon>
        <taxon>rosids</taxon>
        <taxon>fabids</taxon>
        <taxon>Fabales</taxon>
        <taxon>Fabaceae</taxon>
        <taxon>Papilionoideae</taxon>
        <taxon>50 kb inversion clade</taxon>
        <taxon>NPAAA clade</taxon>
        <taxon>indigoferoid/millettioid clade</taxon>
        <taxon>Phaseoleae</taxon>
        <taxon>Vigna</taxon>
    </lineage>
</organism>
<reference evidence="2 3" key="1">
    <citation type="submission" date="2019-04" db="EMBL/GenBank/DDBJ databases">
        <title>An improved genome assembly and genetic linkage map for asparagus bean, Vigna unguiculata ssp. sesquipedialis.</title>
        <authorList>
            <person name="Xia Q."/>
            <person name="Zhang R."/>
            <person name="Dong Y."/>
        </authorList>
    </citation>
    <scope>NUCLEOTIDE SEQUENCE [LARGE SCALE GENOMIC DNA]</scope>
    <source>
        <tissue evidence="2">Leaf</tissue>
    </source>
</reference>
<keyword evidence="3" id="KW-1185">Reference proteome</keyword>